<evidence type="ECO:0000313" key="4">
    <source>
        <dbReference type="EMBL" id="HEE18469.1"/>
    </source>
</evidence>
<reference evidence="4" key="1">
    <citation type="journal article" date="2020" name="mSystems">
        <title>Genome- and Community-Level Interaction Insights into Carbon Utilization and Element Cycling Functions of Hydrothermarchaeota in Hydrothermal Sediment.</title>
        <authorList>
            <person name="Zhou Z."/>
            <person name="Liu Y."/>
            <person name="Xu W."/>
            <person name="Pan J."/>
            <person name="Luo Z.H."/>
            <person name="Li M."/>
        </authorList>
    </citation>
    <scope>NUCLEOTIDE SEQUENCE [LARGE SCALE GENOMIC DNA]</scope>
    <source>
        <strain evidence="4">SpSt-236</strain>
        <strain evidence="3">SpSt-265</strain>
        <strain evidence="5">SpSt-465</strain>
    </source>
</reference>
<evidence type="ECO:0000259" key="2">
    <source>
        <dbReference type="Pfam" id="PF08308"/>
    </source>
</evidence>
<evidence type="ECO:0000313" key="3">
    <source>
        <dbReference type="EMBL" id="HEA87398.1"/>
    </source>
</evidence>
<feature type="transmembrane region" description="Helical" evidence="1">
    <location>
        <begin position="12"/>
        <end position="34"/>
    </location>
</feature>
<sequence length="165" mass="17964">MRDAVYRFDSRIFLDSLFIMMSLLIFAGLVSGLASPGFLSVNSQPAGMPVYVEGESVGITPLMRYQLEPGNYWVTVVSNDSLERLYQTVRTAAPGRRLAALWTLARIDAASARVEILPAMETKVEISARTMEQSARRAKWLFGGSVFGLFGLGAITGLVIGLAVN</sequence>
<organism evidence="4">
    <name type="scientific">candidate division WOR-3 bacterium</name>
    <dbReference type="NCBI Taxonomy" id="2052148"/>
    <lineage>
        <taxon>Bacteria</taxon>
        <taxon>Bacteria division WOR-3</taxon>
    </lineage>
</organism>
<dbReference type="EMBL" id="DSKA01000206">
    <property type="protein sequence ID" value="HEE18469.1"/>
    <property type="molecule type" value="Genomic_DNA"/>
</dbReference>
<keyword evidence="1" id="KW-0472">Membrane</keyword>
<feature type="domain" description="PEGA" evidence="2">
    <location>
        <begin position="39"/>
        <end position="78"/>
    </location>
</feature>
<gene>
    <name evidence="4" type="ORF">ENP62_02825</name>
    <name evidence="3" type="ORF">ENP94_05215</name>
    <name evidence="5" type="ORF">ENS16_01240</name>
</gene>
<dbReference type="InterPro" id="IPR013229">
    <property type="entry name" value="PEGA"/>
</dbReference>
<comment type="caution">
    <text evidence="4">The sequence shown here is derived from an EMBL/GenBank/DDBJ whole genome shotgun (WGS) entry which is preliminary data.</text>
</comment>
<accession>A0A7C1WWB9</accession>
<feature type="transmembrane region" description="Helical" evidence="1">
    <location>
        <begin position="140"/>
        <end position="164"/>
    </location>
</feature>
<name>A0A7C1WWB9_UNCW3</name>
<proteinExistence type="predicted"/>
<evidence type="ECO:0000256" key="1">
    <source>
        <dbReference type="SAM" id="Phobius"/>
    </source>
</evidence>
<evidence type="ECO:0000313" key="5">
    <source>
        <dbReference type="EMBL" id="HFJ53299.1"/>
    </source>
</evidence>
<protein>
    <submittedName>
        <fullName evidence="4">PEGA domain-containing protein</fullName>
    </submittedName>
</protein>
<dbReference type="Pfam" id="PF08308">
    <property type="entry name" value="PEGA"/>
    <property type="match status" value="1"/>
</dbReference>
<dbReference type="EMBL" id="DSLG01000006">
    <property type="protein sequence ID" value="HEA87398.1"/>
    <property type="molecule type" value="Genomic_DNA"/>
</dbReference>
<keyword evidence="1" id="KW-0812">Transmembrane</keyword>
<dbReference type="AlphaFoldDB" id="A0A7C1WWB9"/>
<dbReference type="EMBL" id="DSTU01000002">
    <property type="protein sequence ID" value="HFJ53299.1"/>
    <property type="molecule type" value="Genomic_DNA"/>
</dbReference>
<keyword evidence="1" id="KW-1133">Transmembrane helix</keyword>